<accession>A0A7R9QTP4</accession>
<dbReference type="GO" id="GO:0071555">
    <property type="term" value="P:cell wall organization"/>
    <property type="evidence" value="ECO:0007669"/>
    <property type="project" value="UniProtKB-KW"/>
</dbReference>
<keyword evidence="2" id="KW-0961">Cell wall biogenesis/degradation</keyword>
<gene>
    <name evidence="4" type="ORF">ONB1V03_LOCUS13978</name>
</gene>
<dbReference type="InterPro" id="IPR034718">
    <property type="entry name" value="RlpA"/>
</dbReference>
<dbReference type="Pfam" id="PF03330">
    <property type="entry name" value="DPBB_1"/>
    <property type="match status" value="1"/>
</dbReference>
<keyword evidence="1" id="KW-0456">Lyase</keyword>
<dbReference type="PANTHER" id="PTHR34183:SF8">
    <property type="entry name" value="ENDOLYTIC PEPTIDOGLYCAN TRANSGLYCOSYLASE RLPA-RELATED"/>
    <property type="match status" value="1"/>
</dbReference>
<feature type="domain" description="RlpA-like protein double-psi beta-barrel" evidence="3">
    <location>
        <begin position="70"/>
        <end position="151"/>
    </location>
</feature>
<organism evidence="4">
    <name type="scientific">Oppiella nova</name>
    <dbReference type="NCBI Taxonomy" id="334625"/>
    <lineage>
        <taxon>Eukaryota</taxon>
        <taxon>Metazoa</taxon>
        <taxon>Ecdysozoa</taxon>
        <taxon>Arthropoda</taxon>
        <taxon>Chelicerata</taxon>
        <taxon>Arachnida</taxon>
        <taxon>Acari</taxon>
        <taxon>Acariformes</taxon>
        <taxon>Sarcoptiformes</taxon>
        <taxon>Oribatida</taxon>
        <taxon>Brachypylina</taxon>
        <taxon>Oppioidea</taxon>
        <taxon>Oppiidae</taxon>
        <taxon>Oppiella</taxon>
    </lineage>
</organism>
<dbReference type="GO" id="GO:0016829">
    <property type="term" value="F:lyase activity"/>
    <property type="evidence" value="ECO:0007669"/>
    <property type="project" value="UniProtKB-KW"/>
</dbReference>
<dbReference type="EMBL" id="OC927666">
    <property type="protein sequence ID" value="CAD7657348.1"/>
    <property type="molecule type" value="Genomic_DNA"/>
</dbReference>
<evidence type="ECO:0000256" key="2">
    <source>
        <dbReference type="ARBA" id="ARBA00023316"/>
    </source>
</evidence>
<dbReference type="OrthoDB" id="7769384at2759"/>
<dbReference type="PANTHER" id="PTHR34183">
    <property type="entry name" value="ENDOLYTIC PEPTIDOGLYCAN TRANSGLYCOSYLASE RLPA"/>
    <property type="match status" value="1"/>
</dbReference>
<dbReference type="Proteomes" id="UP000728032">
    <property type="component" value="Unassembled WGS sequence"/>
</dbReference>
<sequence length="162" mass="16771">MIPSSRPPAGVTSSILPATNGPLSLILTLIDLPLHYACTTVPNDRVLWAAVMAFGSKGSPLAVMAPAGEDGICSWYDSPPGALTADGENYSQTNLTAAHKTLPMGTCVEVSCNGKSVVVRINDRGPFVAGRVLDMSRAAAEVLGIIDSGLCQCNLAVIPFCV</sequence>
<dbReference type="Gene3D" id="2.40.40.10">
    <property type="entry name" value="RlpA-like domain"/>
    <property type="match status" value="1"/>
</dbReference>
<keyword evidence="5" id="KW-1185">Reference proteome</keyword>
<proteinExistence type="inferred from homology"/>
<dbReference type="InterPro" id="IPR012997">
    <property type="entry name" value="RplA"/>
</dbReference>
<protein>
    <recommendedName>
        <fullName evidence="3">RlpA-like protein double-psi beta-barrel domain-containing protein</fullName>
    </recommendedName>
</protein>
<dbReference type="InterPro" id="IPR009009">
    <property type="entry name" value="RlpA-like_DPBB"/>
</dbReference>
<dbReference type="HAMAP" id="MF_02071">
    <property type="entry name" value="RlpA"/>
    <property type="match status" value="1"/>
</dbReference>
<dbReference type="CDD" id="cd22268">
    <property type="entry name" value="DPBB_RlpA-like"/>
    <property type="match status" value="1"/>
</dbReference>
<dbReference type="EMBL" id="CAJPVJ010012841">
    <property type="protein sequence ID" value="CAG2174534.1"/>
    <property type="molecule type" value="Genomic_DNA"/>
</dbReference>
<dbReference type="SUPFAM" id="SSF50685">
    <property type="entry name" value="Barwin-like endoglucanases"/>
    <property type="match status" value="1"/>
</dbReference>
<evidence type="ECO:0000313" key="4">
    <source>
        <dbReference type="EMBL" id="CAD7657348.1"/>
    </source>
</evidence>
<dbReference type="InterPro" id="IPR036908">
    <property type="entry name" value="RlpA-like_sf"/>
</dbReference>
<dbReference type="AlphaFoldDB" id="A0A7R9QTP4"/>
<evidence type="ECO:0000259" key="3">
    <source>
        <dbReference type="Pfam" id="PF03330"/>
    </source>
</evidence>
<name>A0A7R9QTP4_9ACAR</name>
<dbReference type="NCBIfam" id="TIGR00413">
    <property type="entry name" value="rlpA"/>
    <property type="match status" value="1"/>
</dbReference>
<evidence type="ECO:0000313" key="5">
    <source>
        <dbReference type="Proteomes" id="UP000728032"/>
    </source>
</evidence>
<evidence type="ECO:0000256" key="1">
    <source>
        <dbReference type="ARBA" id="ARBA00023239"/>
    </source>
</evidence>
<reference evidence="4" key="1">
    <citation type="submission" date="2020-11" db="EMBL/GenBank/DDBJ databases">
        <authorList>
            <person name="Tran Van P."/>
        </authorList>
    </citation>
    <scope>NUCLEOTIDE SEQUENCE</scope>
</reference>